<dbReference type="Proteomes" id="UP001165060">
    <property type="component" value="Unassembled WGS sequence"/>
</dbReference>
<keyword evidence="3" id="KW-1185">Reference proteome</keyword>
<proteinExistence type="predicted"/>
<gene>
    <name evidence="2" type="ORF">TeGR_g1236</name>
</gene>
<name>A0ABQ6MJ99_9STRA</name>
<dbReference type="EMBL" id="BRYB01000315">
    <property type="protein sequence ID" value="GMI27594.1"/>
    <property type="molecule type" value="Genomic_DNA"/>
</dbReference>
<comment type="caution">
    <text evidence="2">The sequence shown here is derived from an EMBL/GenBank/DDBJ whole genome shotgun (WGS) entry which is preliminary data.</text>
</comment>
<keyword evidence="1" id="KW-0812">Transmembrane</keyword>
<protein>
    <submittedName>
        <fullName evidence="2">Uncharacterized protein</fullName>
    </submittedName>
</protein>
<feature type="transmembrane region" description="Helical" evidence="1">
    <location>
        <begin position="218"/>
        <end position="235"/>
    </location>
</feature>
<sequence length="236" mass="24076">MCTFSCEVPLDCGEGRCGVDPESGECSVMSSSSETIIDGTTGAAVTPLVGGGEDENGCCATCGFTWCEHTSSCVQEWETPCVAPAEALDEVLLDGGAPADKATSAPSPAPSFTTWQGPNGVSYSLDSCTAAFCCHSDTCVPVSEAPPDCSEFVCDMSCAPDTTDCGGFCIGGTDGSCLAVVLDENGLARATDATGKVVWEDFDSLLLFPSSASSPARPPLLLLLLLAASLILAVLR</sequence>
<keyword evidence="1" id="KW-0472">Membrane</keyword>
<accession>A0ABQ6MJ99</accession>
<evidence type="ECO:0000256" key="1">
    <source>
        <dbReference type="SAM" id="Phobius"/>
    </source>
</evidence>
<reference evidence="2 3" key="1">
    <citation type="journal article" date="2023" name="Commun. Biol.">
        <title>Genome analysis of Parmales, the sister group of diatoms, reveals the evolutionary specialization of diatoms from phago-mixotrophs to photoautotrophs.</title>
        <authorList>
            <person name="Ban H."/>
            <person name="Sato S."/>
            <person name="Yoshikawa S."/>
            <person name="Yamada K."/>
            <person name="Nakamura Y."/>
            <person name="Ichinomiya M."/>
            <person name="Sato N."/>
            <person name="Blanc-Mathieu R."/>
            <person name="Endo H."/>
            <person name="Kuwata A."/>
            <person name="Ogata H."/>
        </authorList>
    </citation>
    <scope>NUCLEOTIDE SEQUENCE [LARGE SCALE GENOMIC DNA]</scope>
</reference>
<evidence type="ECO:0000313" key="3">
    <source>
        <dbReference type="Proteomes" id="UP001165060"/>
    </source>
</evidence>
<evidence type="ECO:0000313" key="2">
    <source>
        <dbReference type="EMBL" id="GMI27594.1"/>
    </source>
</evidence>
<organism evidence="2 3">
    <name type="scientific">Tetraparma gracilis</name>
    <dbReference type="NCBI Taxonomy" id="2962635"/>
    <lineage>
        <taxon>Eukaryota</taxon>
        <taxon>Sar</taxon>
        <taxon>Stramenopiles</taxon>
        <taxon>Ochrophyta</taxon>
        <taxon>Bolidophyceae</taxon>
        <taxon>Parmales</taxon>
        <taxon>Triparmaceae</taxon>
        <taxon>Tetraparma</taxon>
    </lineage>
</organism>
<keyword evidence="1" id="KW-1133">Transmembrane helix</keyword>